<dbReference type="InterPro" id="IPR025965">
    <property type="entry name" value="FlgD/Vpr_Ig-like"/>
</dbReference>
<evidence type="ECO:0000256" key="5">
    <source>
        <dbReference type="RuleBase" id="RU362076"/>
    </source>
</evidence>
<accession>A0A848NSS2</accession>
<evidence type="ECO:0000256" key="3">
    <source>
        <dbReference type="ARBA" id="ARBA00022795"/>
    </source>
</evidence>
<feature type="compositionally biased region" description="Low complexity" evidence="6">
    <location>
        <begin position="1"/>
        <end position="10"/>
    </location>
</feature>
<name>A0A848NSS2_9RALS</name>
<keyword evidence="8" id="KW-0966">Cell projection</keyword>
<protein>
    <recommendedName>
        <fullName evidence="2 5">Basal-body rod modification protein FlgD</fullName>
    </recommendedName>
</protein>
<dbReference type="EMBL" id="JABBZM010000001">
    <property type="protein sequence ID" value="NMV36300.1"/>
    <property type="molecule type" value="Genomic_DNA"/>
</dbReference>
<dbReference type="Gene3D" id="2.30.30.910">
    <property type="match status" value="1"/>
</dbReference>
<evidence type="ECO:0000313" key="8">
    <source>
        <dbReference type="EMBL" id="NMV36300.1"/>
    </source>
</evidence>
<dbReference type="Proteomes" id="UP000575469">
    <property type="component" value="Unassembled WGS sequence"/>
</dbReference>
<keyword evidence="8" id="KW-0969">Cilium</keyword>
<feature type="region of interest" description="Disordered" evidence="6">
    <location>
        <begin position="217"/>
        <end position="246"/>
    </location>
</feature>
<dbReference type="GO" id="GO:0044781">
    <property type="term" value="P:bacterial-type flagellum organization"/>
    <property type="evidence" value="ECO:0007669"/>
    <property type="project" value="UniProtKB-UniRule"/>
</dbReference>
<evidence type="ECO:0000256" key="2">
    <source>
        <dbReference type="ARBA" id="ARBA00016013"/>
    </source>
</evidence>
<dbReference type="AlphaFoldDB" id="A0A848NSS2"/>
<keyword evidence="8" id="KW-0282">Flagellum</keyword>
<evidence type="ECO:0000256" key="6">
    <source>
        <dbReference type="SAM" id="MobiDB-lite"/>
    </source>
</evidence>
<comment type="similarity">
    <text evidence="1 5">Belongs to the FlgD family.</text>
</comment>
<dbReference type="RefSeq" id="WP_169338877.1">
    <property type="nucleotide sequence ID" value="NZ_JABBZM010000001.1"/>
</dbReference>
<dbReference type="Pfam" id="PF03963">
    <property type="entry name" value="FlgD"/>
    <property type="match status" value="1"/>
</dbReference>
<comment type="caution">
    <text evidence="8">The sequence shown here is derived from an EMBL/GenBank/DDBJ whole genome shotgun (WGS) entry which is preliminary data.</text>
</comment>
<comment type="function">
    <text evidence="4 5">Required for flagellar hook formation. May act as a scaffolding protein.</text>
</comment>
<reference evidence="8 9" key="1">
    <citation type="submission" date="2020-04" db="EMBL/GenBank/DDBJ databases">
        <title>Ralstonia insidiosa genome sequencing and assembly.</title>
        <authorList>
            <person name="Martins R.C.R."/>
            <person name="Perdigao-Neto L.V."/>
            <person name="Levin A.S.S."/>
            <person name="Costa S.F."/>
        </authorList>
    </citation>
    <scope>NUCLEOTIDE SEQUENCE [LARGE SCALE GENOMIC DNA]</scope>
    <source>
        <strain evidence="8 9">5047</strain>
    </source>
</reference>
<feature type="domain" description="FlgD/Vpr Ig-like" evidence="7">
    <location>
        <begin position="109"/>
        <end position="176"/>
    </location>
</feature>
<keyword evidence="3 5" id="KW-1005">Bacterial flagellum biogenesis</keyword>
<dbReference type="Gene3D" id="2.60.40.4070">
    <property type="match status" value="1"/>
</dbReference>
<evidence type="ECO:0000256" key="1">
    <source>
        <dbReference type="ARBA" id="ARBA00010577"/>
    </source>
</evidence>
<feature type="region of interest" description="Disordered" evidence="6">
    <location>
        <begin position="1"/>
        <end position="30"/>
    </location>
</feature>
<organism evidence="8 9">
    <name type="scientific">Ralstonia insidiosa</name>
    <dbReference type="NCBI Taxonomy" id="190721"/>
    <lineage>
        <taxon>Bacteria</taxon>
        <taxon>Pseudomonadati</taxon>
        <taxon>Pseudomonadota</taxon>
        <taxon>Betaproteobacteria</taxon>
        <taxon>Burkholderiales</taxon>
        <taxon>Burkholderiaceae</taxon>
        <taxon>Ralstonia</taxon>
    </lineage>
</organism>
<proteinExistence type="inferred from homology"/>
<evidence type="ECO:0000259" key="7">
    <source>
        <dbReference type="Pfam" id="PF13860"/>
    </source>
</evidence>
<sequence length="246" mass="25667">MNINNNVNNNGSGIGDQITPPGPNNNDGGGISDMFTKLLIAQIQNQDPLAPMEASQFVTQFSQMSQVEALHTLANLSAATAAMQESMLVVTLGSQVGSLVRVRADSVELDGDVVKGGFNLESSASDVEVILTGPDGTEHTISLGAQQAGDVDFEIDPEAHGLPPGNYKVRVATDTGEKPNVELIGELQSVRLGADGRVILSIAGIGEADTADITRFLGRANGGGKDTTPPELTPPPILPIPKRYQS</sequence>
<dbReference type="InterPro" id="IPR005648">
    <property type="entry name" value="FlgD"/>
</dbReference>
<evidence type="ECO:0000256" key="4">
    <source>
        <dbReference type="ARBA" id="ARBA00024746"/>
    </source>
</evidence>
<gene>
    <name evidence="8" type="primary">flgD</name>
    <name evidence="8" type="ORF">HGR00_00065</name>
</gene>
<evidence type="ECO:0000313" key="9">
    <source>
        <dbReference type="Proteomes" id="UP000575469"/>
    </source>
</evidence>
<dbReference type="Pfam" id="PF13860">
    <property type="entry name" value="FlgD_ig"/>
    <property type="match status" value="1"/>
</dbReference>